<dbReference type="PROSITE" id="PS50919">
    <property type="entry name" value="MIR"/>
    <property type="match status" value="1"/>
</dbReference>
<dbReference type="InterPro" id="IPR043136">
    <property type="entry name" value="B30.2/SPRY_sf"/>
</dbReference>
<sequence length="5148" mass="583196">MAEAEGGSEQDDVSFLRTEDMVTLSCTATGERVCLAAEGFGNRHCFLENIADKNVPPDLSQCVFVIEQALSVRALQELVTAAGSETGKGTGSGHRTLLYGNAILLRHHNSDMYLACLSTSSSNDKLSFDVGLQEHSQGEACWWTVHPASKQRSEGEKVRVGDDLILVSVATERYLHTTKENEQSIVNASFHVTHWSVQPYGTGISRMKYVGYVFGGDVLRFFHGGDECLTIPSTWGREAGQNIVVYEGGVVMAQARSLWRLELARTKWTGGFINWYHPMRIRHITTGRYLGVNDSNELILVKKEEASIATTTFCLRQEKDDEKKVLEDKDLEVIGSPIIKYGDTTVIVQHCETSLWLSYKSYETKKKGVGKVEEKQAILHEEGKMDDCLDFSRSQEEESKTARVIRKCSSLFTQFITALETLQSNRRHSVFFQKVNLNEMVMCLEDLINYFSQPEDDMEHEEKQNRFRALRNRQDLFQEEGVLNLILEAIDKINIITSQGFLASFLAGDETGQSWDLISTYLYQLLAAIIKGNHTNCAQFANSNRLNWLFSRLGSQASSEGSGMLDVLHCVLIDSPEALNMMRDEHIKVIISLLEKHGRDPKVLDVLCSLCVGNGVAVRSSQNNICDFLLPGKNLLLQTLLVDHVASIRPNIFVGRVDGSSMYQKWYFEITMDHIEQTTHMMPHLRIGWANTSGYVPYPGGGKKWGGNGVGDDLYSFGFDGAYLWTGGRKSLVVDAITEEPYIRKGDVIGVAIDLSVPVITFTFNGVKVRGCFRDFNLDGMFFPVMSCSSKLSCRFLFGGDHGRLKYTPPMGFSALVQCLMPHQILSLDPCFYFGNLTKNVLAGPWLIEDDTAFVPKPVDTTGVTLPSSVDQIKEKLAENIHEMWALNKIEAGWSWGEHRDDYHRIHPCLTQFEKLPAAEKRYDNQLAVQTLKTIISLGYYITMDKPPARIRPVRLPNEIFMQGNGYKPAPLDLSAVTLTPKLEELVDQLAENTHNLWARERIQQGWTYGLNEDSDNHRSPHLVPYGKVDEAIKKANRDTASETVRTLLVYGYVLDPPTGEGTEALLAEAQRLKFAGFRTYRVERNYAVTSGKWYFEFEVLTAGPMRVGWARADCYPGAMLGSEDTSWAFDGHNEEKVFGGNSESFGKQCGPGDIVGVFLDLADHTISFSLNGELLMDALGGETTFAEVTAEGVGFVPACTLGVGQKARLIYGQDVDSLKFFTTCGLQEGYEPFCVNMRRPVTHWYTKDQPIFENTEEMPDCRIDVTRIPGGADTPPHLKISHNTFETMEKANWEFLRLSLPVTCMGEFISEQEKSRRWEEIKIRQYRLMREAQEAAAQMQTAQSAAHMDHMLKGGFNMNDIKGLTRNFDDHTEAEAEHMMRPPRTPRKGSLTRNITFESDMSAALDEMQRSTSVLDMNGLGEEIDDKKKRGRSPFKFFSKKSRDQSREKMGSRTLDTSLERRNTVAHGRNVVNQQMTTRAPTLRLNNAEIPSSPVQQAQQGPKQLSSSNLGQPPVESSGNEMFDADCLKLINEYFYGVRIFPGQDPTHVYVGWVTTQYHLHSKEFNKNKVRRGSVYIEDDYEVPIERIDRQSCYVVRADELFNEVTQDASGKGASQGMFVGCFVDTATGIIRFTCEGKDTSHRWMMEPDTKLFPAIFVEATSKEILQIELGRTPTTLPLSAAVLPTSDKHINPQSPPRLKVQCLRPHQWARVPNTSLQVHALKLSDIRGWSMLCEDPVSMLALHIPEEDRCIDILELIEMDKLLSFHAHSLTLYAALCYQSNYRAAHALCQHVDQKQLLYAIRSEYMSGPLRQGFYDLLIALHLESHATTMEVCKNEYITPLGTDLKELYADEEMQHSLRSLVTESVRPQLRMTEITPPVIATSSMPSVSSEPIPNIDQLYSPKFPLEVVRQFVMEALKEAVEINQVHNRDPIGWTNENLFLPLIKLTDRLLLVGVLTDEDVQRLLVMVDPETWDAKFEKEGKDEHRKGLLTMKMAEGAKLQMCYLLHHLYDTQLRHRVESIIAFSHDFVGDLQTDQLRRYIEIKQSDLPSAVAAKKTKEFRCPPREQMNQILCFKNLESDDQDNCTCGLELRGRLGDFHDSLMQKVSLNALQEPDGTESGTAIEEIKTGPITKIYNFINTVKELEEGPKEVEEPEKKTPEEVFRKVLIKQIVSWAEESQIENPKLVREMFSLLLRQYDTVGELVRALEKTYVINNRAREDVAEMWVGLSQIRALLPVQMSQEEEELMRKRLWKLVNNATFFQHPDLIRILRVHENVMAVMMNTLGRRAQAQSDAPAQPEGGEGVPSKEKDTSHEMVVACCRFLCYFCRTGRQNQKAMFDHFDFLLDNANILLARPSLRGSTPLDVAYSSLMENTELALALREHYLEKIAVYLSRCGLQSNSELVEKGYPDLGWDPVEGERYLDFLRYCVWVNGESVEENANLVIRLLIRRPECLGPALRGEGEGLFRAIVEANRMSERISDRCKMQDEAEGTTIAGLNFTHPLPESDEDEDYIDTGAAILNFYCTLVDLLGRCAPDASVIEQGKNESLRARAILRSLVPLEDLQGVLSLKFTLSQTGPGEEKPKSDMPSGLLPNNKQSIVLFLERVYGIEAQDLFYRLLEDAFLPDLRTATILDKSDGSESDMALAMNRYIGNSILPLLIKHSKFYNEAENYASLLDATLHTVYRLSKNRMLTKGQREAVSDFLVALTSQMQPAMLLKLLRKLTVDVSKLSEYTTVALRLLTLHFDRCAKYYGSTQGQGSYGASSDEEKRLTMLLFSNIFDSLSNMDYDPELFGKALPCLIAIGCALPPDYSLSKNTDEDYYGRQMGAPDQPQYVPHPIDTNSVHLDNDLNSLVQKFSEHYHDAWASRRLEGSWTYGDIRSESERKHPRLKPYNMLTEYERERYRDPVRECLKGLLAIGWTVEHSEVDVPLNHRGSTRRQSKPQIHDFQNEGSPFNYNPHPVDMSNLTLSREMQNMAERLAENSHDIWAKKKNEELNGCGGVIHPQLVPYDLLTDKEKKKDRERSQEFLKYMQYQGYKLHKPSKGGAVEEGGATQAAVELRFSYSLLEKLIAYLDRATINMKLLKPSTTFSRRTSFKTATRDIKFFSKVVLPLMEKYFSTHRNYFIAIATATNNIGAASLKEKEMVASIFCKLAALLRNRLSAFGPDVRITVRCLQVLVKGIDARTLTKNCPEFIRTSMLTFFNQTSDDLGNTILNLQDGKYSHLRGTHLKTSTSLGYVNQVVLPVLTAMFDHLAACDYGSDLLLDEIQVASYKILAALYHLGTDGTLTHDRKYLKTEIERHRPALGSCLGAYSSCFPVAYLEPHLNKHNQYSLLNRIADHSLEAQDIMVKMEQCMPNLETILSEVDQFVESDKTYNDAPHIIDVILPLLCAYLPFWWSQGPDNVSPTSGNHVTMVTADHMNPLLRNVLKMIKKNIGNDNAPWMTRIAAYTQQIIINTSEELLKDPFLPLAERVKKRTENMLHKEESMRGFIKSATDDTSQVETQLQEDWNLLVRDIYSFYPLLIKYVDLQRNHWLKDNIPEAEELYNHVAEIFNIWSKSQYFLKEEQNFISANEIDNMALIMPTATRRSAISEGAPAVGGKVKKKKKNRDKKRDKDKEVQASLMVACLKRLLPVGLNLFAGREQELVQHCKDRYLKKMTEYDVIEFARMQLTLPDKLDPSDEMSWQHYLYSKLGKSEEPVDEQALEKSNSNSNEKGKDKTQETVDRIVAMAKVLFGLHMAAGSKNRTKRWSSKISVARRQAVISSLRAKHLYRMSRHRACNIFARTYHEQWLNEENVGQEVMVEDLTQTFEDSEKSKKDEEETDSKPDPLTQLVTTFCRGAMTERSGALQEDLLYMSYAQITAKSCGEEEEEGGEEGEGGEGAEEGEGTSIHWRMRELMEQEMEKQKLLFHQARLSNRGVAEMVLLHISASKGIPSEMVMTTLNLGIAILRGGNIDIQMGMLNHLKEKKDVGFFTSIAGLMNSCSVLDLDAFERNTKAEEYIPSAGAGLGVGSEGAAGEKNMHDAEFTCALFRFIQLTCEGHNLEWQNYLRTQAGNTTTVNVVICTVDYLLRLQESIMDFYWHYSSKEIIDPAGKANFFKAIGVASQVFNTLTEVIQGPCTLNQQALAHSRLWDAVGGFLFLFSHMQDKLSKHSSQVDLLKELLNLQKDMITMMLSMLEGNVVNGTIGKQMVDTLVESASNVELILKYFDMFLKLADLIESPSFHEIDMKNEGWVTPKDFREKMEQSKNYSVEEMDFLLACCERNHEGKIDYRAFVERFHEPSKEIGFNLAVLLTNLSEHMPNEPRLARFLETAGSVLNYFEPFLGRIEILGSSKRIERVYFEIKDSNIEQWEKPQIRESKRAFFYSIVTEGGDKEKLEAFVNFCEDAIFEMTHASGLMATDDGGGNVKRDTAYSSYMSEEEEERAARDPIRRTITAVKEGLKFGVHMLSPANIKHQIGVMQTKSIPELIVGFFKIIFYMFYYTGYAHYCVVRYIFGILLNLMRGPAPEQEDQLPVVEEETFGRALPPLPLEEPPGTVQAFGLDINKADNGEYKVVVHESPANSSMEEGGESSPEDGAAVAGEQAEGEPYQEPISIVDLLGGDAAKKAAQERQEAQKAQEAAMASIEAEAKKSSAAPQETPAVHQIDFSQYTHRAVSFLARNFYNLKYVALVLAFSINFMLLFYKVTSFENESEGSAEEELILGSGSGAGADINGSGFGGSGDGGSGDGEMEDEIPELVHVDEDFFYMAHVLRIAACLHSLVSLAMLIAYYHLKVPLAIFKREKEIARRLEFDGLFIAEQPEDDDFKSHWDKLVISAKSFPVNYWDKFVKKKVRQKYSETYEFDSISNLLGMEKSAFTAQESEETGIFKYIMNIDWRYQVWKAGVTFTDNAFLYSLWYFSFSVMGNFNNFFFAAHLLDVAVGFKTLRTILQSVTHNGKQLVLTVMLLTIIVYIYTVIAFNFFRKFYIQEEDEEVDKKCHDMLTCFVFHLYKGVRAGGGIGDEIGDPDGDDYEVYRIIFDITFFFFVIIILLAIIQGLIIDAFGELRDQLESVKDNMESNCFICGMGKDFFDIVPHGFDTHVQKEHNLANYMFFLMHLINKPDTEYTGQETYVWNMYQQRSWDFFPVGDCFRKQYEDELSGGGGGG</sequence>
<dbReference type="FunFam" id="1.10.238.10:FF:000132">
    <property type="entry name" value="Ryanodine receptor 44F"/>
    <property type="match status" value="1"/>
</dbReference>
<dbReference type="EMBL" id="AP029267">
    <property type="protein sequence ID" value="BFG03943.1"/>
    <property type="molecule type" value="Genomic_DNA"/>
</dbReference>
<evidence type="ECO:0000313" key="19">
    <source>
        <dbReference type="Proteomes" id="UP001500889"/>
    </source>
</evidence>
<evidence type="ECO:0000256" key="8">
    <source>
        <dbReference type="ARBA" id="ARBA00022951"/>
    </source>
</evidence>
<evidence type="ECO:0000256" key="15">
    <source>
        <dbReference type="SAM" id="Phobius"/>
    </source>
</evidence>
<dbReference type="SMART" id="SM00449">
    <property type="entry name" value="SPRY"/>
    <property type="match status" value="3"/>
</dbReference>
<dbReference type="Pfam" id="PF00622">
    <property type="entry name" value="SPRY"/>
    <property type="match status" value="3"/>
</dbReference>
<feature type="domain" description="B30.2/SPRY" evidence="16">
    <location>
        <begin position="1452"/>
        <end position="1676"/>
    </location>
</feature>
<dbReference type="FunFam" id="2.60.120.920:FF:000002">
    <property type="entry name" value="ryanodine receptor isoform X2"/>
    <property type="match status" value="1"/>
</dbReference>
<dbReference type="CDD" id="cd23278">
    <property type="entry name" value="beta-trefoil_MIR_RyR"/>
    <property type="match status" value="1"/>
</dbReference>
<feature type="compositionally biased region" description="Basic and acidic residues" evidence="14">
    <location>
        <begin position="1442"/>
        <end position="1452"/>
    </location>
</feature>
<dbReference type="InterPro" id="IPR016093">
    <property type="entry name" value="MIR_motif"/>
</dbReference>
<dbReference type="Pfam" id="PF02026">
    <property type="entry name" value="RyR"/>
    <property type="match status" value="4"/>
</dbReference>
<dbReference type="InterPro" id="IPR035910">
    <property type="entry name" value="RyR/IP3R_RIH_dom_sf"/>
</dbReference>
<reference evidence="18 19" key="1">
    <citation type="submission" date="2024-02" db="EMBL/GenBank/DDBJ databases">
        <title>A chromosome-level genome assembly of Drosophila madeirensis, a fruit fly species endemic to Madeira island.</title>
        <authorList>
            <person name="Tomihara K."/>
            <person name="Llopart A."/>
            <person name="Yamamoto D."/>
        </authorList>
    </citation>
    <scope>NUCLEOTIDE SEQUENCE [LARGE SCALE GENOMIC DNA]</scope>
    <source>
        <strain evidence="18 19">RF1</strain>
    </source>
</reference>
<dbReference type="Gene3D" id="1.10.490.160">
    <property type="match status" value="2"/>
</dbReference>
<feature type="region of interest" description="Disordered" evidence="14">
    <location>
        <begin position="3599"/>
        <end position="3620"/>
    </location>
</feature>
<keyword evidence="2" id="KW-0813">Transport</keyword>
<dbReference type="InterPro" id="IPR000699">
    <property type="entry name" value="RIH_dom"/>
</dbReference>
<evidence type="ECO:0000259" key="17">
    <source>
        <dbReference type="PROSITE" id="PS50919"/>
    </source>
</evidence>
<dbReference type="PROSITE" id="PS50188">
    <property type="entry name" value="B302_SPRY"/>
    <property type="match status" value="3"/>
</dbReference>
<feature type="transmembrane region" description="Helical" evidence="15">
    <location>
        <begin position="4671"/>
        <end position="4689"/>
    </location>
</feature>
<feature type="region of interest" description="Disordered" evidence="14">
    <location>
        <begin position="2935"/>
        <end position="2961"/>
    </location>
</feature>
<feature type="region of interest" description="Disordered" evidence="14">
    <location>
        <begin position="1493"/>
        <end position="1519"/>
    </location>
</feature>
<organism evidence="18 19">
    <name type="scientific">Drosophila madeirensis</name>
    <name type="common">Fruit fly</name>
    <dbReference type="NCBI Taxonomy" id="30013"/>
    <lineage>
        <taxon>Eukaryota</taxon>
        <taxon>Metazoa</taxon>
        <taxon>Ecdysozoa</taxon>
        <taxon>Arthropoda</taxon>
        <taxon>Hexapoda</taxon>
        <taxon>Insecta</taxon>
        <taxon>Pterygota</taxon>
        <taxon>Neoptera</taxon>
        <taxon>Endopterygota</taxon>
        <taxon>Diptera</taxon>
        <taxon>Brachycera</taxon>
        <taxon>Muscomorpha</taxon>
        <taxon>Ephydroidea</taxon>
        <taxon>Drosophilidae</taxon>
        <taxon>Drosophila</taxon>
        <taxon>Sophophora</taxon>
    </lineage>
</organism>
<evidence type="ECO:0000256" key="13">
    <source>
        <dbReference type="ARBA" id="ARBA00023303"/>
    </source>
</evidence>
<protein>
    <submittedName>
        <fullName evidence="18">Ryanodine receptor</fullName>
    </submittedName>
</protein>
<dbReference type="InterPro" id="IPR013333">
    <property type="entry name" value="Ryan_recept"/>
</dbReference>
<evidence type="ECO:0000256" key="5">
    <source>
        <dbReference type="ARBA" id="ARBA00022692"/>
    </source>
</evidence>
<dbReference type="Gene3D" id="2.60.120.920">
    <property type="match status" value="3"/>
</dbReference>
<comment type="subcellular location">
    <subcellularLocation>
        <location evidence="1">Sarcoplasmic reticulum membrane</location>
        <topology evidence="1">Multi-pass membrane protein</topology>
    </subcellularLocation>
</comment>
<dbReference type="InterPro" id="IPR011992">
    <property type="entry name" value="EF-hand-dom_pair"/>
</dbReference>
<dbReference type="GO" id="GO:0030018">
    <property type="term" value="C:Z disc"/>
    <property type="evidence" value="ECO:0007669"/>
    <property type="project" value="TreeGrafter"/>
</dbReference>
<dbReference type="FunFam" id="2.60.120.920:FF:000003">
    <property type="entry name" value="ryanodine receptor isoform X2"/>
    <property type="match status" value="1"/>
</dbReference>
<dbReference type="InterPro" id="IPR003877">
    <property type="entry name" value="SPRY_dom"/>
</dbReference>
<dbReference type="CDD" id="cd12878">
    <property type="entry name" value="SPRY2_RyR"/>
    <property type="match status" value="1"/>
</dbReference>
<name>A0AAU9G7M0_DROMD</name>
<dbReference type="CDD" id="cd12879">
    <property type="entry name" value="SPRY3_RyR"/>
    <property type="match status" value="1"/>
</dbReference>
<evidence type="ECO:0000256" key="2">
    <source>
        <dbReference type="ARBA" id="ARBA00022448"/>
    </source>
</evidence>
<dbReference type="Gene3D" id="1.10.238.10">
    <property type="entry name" value="EF-hand"/>
    <property type="match status" value="1"/>
</dbReference>
<feature type="transmembrane region" description="Helical" evidence="15">
    <location>
        <begin position="4754"/>
        <end position="4776"/>
    </location>
</feature>
<dbReference type="GO" id="GO:0014808">
    <property type="term" value="P:release of sequestered calcium ion into cytosol by sarcoplasmic reticulum"/>
    <property type="evidence" value="ECO:0007669"/>
    <property type="project" value="TreeGrafter"/>
</dbReference>
<dbReference type="PANTHER" id="PTHR46399:SF8">
    <property type="entry name" value="B30.2_SPRY DOMAIN-CONTAINING PROTEIN"/>
    <property type="match status" value="1"/>
</dbReference>
<feature type="transmembrane region" description="Helical" evidence="15">
    <location>
        <begin position="5019"/>
        <end position="5042"/>
    </location>
</feature>
<dbReference type="InterPro" id="IPR013662">
    <property type="entry name" value="RIH_assoc-dom"/>
</dbReference>
<dbReference type="Pfam" id="PF08454">
    <property type="entry name" value="RIH_assoc"/>
    <property type="match status" value="1"/>
</dbReference>
<dbReference type="FunFam" id="2.80.10.50:FF:000022">
    <property type="entry name" value="Ryanodine receptor, isoform E"/>
    <property type="match status" value="1"/>
</dbReference>
<dbReference type="FunFam" id="1.25.10.30:FF:000002">
    <property type="entry name" value="ryanodine receptor isoform X2"/>
    <property type="match status" value="1"/>
</dbReference>
<dbReference type="SUPFAM" id="SSF82109">
    <property type="entry name" value="MIR domain"/>
    <property type="match status" value="2"/>
</dbReference>
<keyword evidence="10" id="KW-0406">Ion transport</keyword>
<dbReference type="GO" id="GO:0006941">
    <property type="term" value="P:striated muscle contraction"/>
    <property type="evidence" value="ECO:0007669"/>
    <property type="project" value="TreeGrafter"/>
</dbReference>
<feature type="domain" description="B30.2/SPRY" evidence="16">
    <location>
        <begin position="577"/>
        <end position="803"/>
    </location>
</feature>
<evidence type="ECO:0000256" key="11">
    <source>
        <dbReference type="ARBA" id="ARBA00023136"/>
    </source>
</evidence>
<dbReference type="GO" id="GO:0005790">
    <property type="term" value="C:smooth endoplasmic reticulum"/>
    <property type="evidence" value="ECO:0007669"/>
    <property type="project" value="TreeGrafter"/>
</dbReference>
<accession>A0AAU9G7M0</accession>
<evidence type="ECO:0000259" key="16">
    <source>
        <dbReference type="PROSITE" id="PS50188"/>
    </source>
</evidence>
<dbReference type="Pfam" id="PF21119">
    <property type="entry name" value="RYDR_Jsol"/>
    <property type="match status" value="1"/>
</dbReference>
<dbReference type="PANTHER" id="PTHR46399">
    <property type="entry name" value="B30.2/SPRY DOMAIN-CONTAINING PROTEIN"/>
    <property type="match status" value="1"/>
</dbReference>
<dbReference type="InterPro" id="IPR001870">
    <property type="entry name" value="B30.2/SPRY"/>
</dbReference>
<keyword evidence="6" id="KW-0677">Repeat</keyword>
<dbReference type="Proteomes" id="UP001500889">
    <property type="component" value="Chromosome E"/>
</dbReference>
<dbReference type="InterPro" id="IPR013320">
    <property type="entry name" value="ConA-like_dom_sf"/>
</dbReference>
<keyword evidence="19" id="KW-1185">Reference proteome</keyword>
<dbReference type="SUPFAM" id="SSF100909">
    <property type="entry name" value="IP3 receptor type 1 binding core, domain 2"/>
    <property type="match status" value="1"/>
</dbReference>
<dbReference type="FunFam" id="1.10.490.160:FF:000003">
    <property type="entry name" value="Ryanodine receptor, isoform E"/>
    <property type="match status" value="1"/>
</dbReference>
<keyword evidence="3" id="KW-0109">Calcium transport</keyword>
<feature type="region of interest" description="Disordered" evidence="14">
    <location>
        <begin position="3868"/>
        <end position="3892"/>
    </location>
</feature>
<dbReference type="Pfam" id="PF02815">
    <property type="entry name" value="MIR"/>
    <property type="match status" value="1"/>
</dbReference>
<dbReference type="Gene3D" id="6.20.350.10">
    <property type="match status" value="1"/>
</dbReference>
<dbReference type="FunFam" id="1.10.287.70:FF:000017">
    <property type="entry name" value="ryanodine receptor isoform X2"/>
    <property type="match status" value="1"/>
</dbReference>
<feature type="region of interest" description="Disordered" evidence="14">
    <location>
        <begin position="4563"/>
        <end position="4591"/>
    </location>
</feature>
<dbReference type="GO" id="GO:0033017">
    <property type="term" value="C:sarcoplasmic reticulum membrane"/>
    <property type="evidence" value="ECO:0007669"/>
    <property type="project" value="UniProtKB-SubCell"/>
</dbReference>
<keyword evidence="5 15" id="KW-0812">Transmembrane</keyword>
<evidence type="ECO:0000256" key="4">
    <source>
        <dbReference type="ARBA" id="ARBA00022673"/>
    </source>
</evidence>
<dbReference type="InterPro" id="IPR035762">
    <property type="entry name" value="SPRY3_RyR"/>
</dbReference>
<dbReference type="InterPro" id="IPR048581">
    <property type="entry name" value="RYDR_Jsol"/>
</dbReference>
<keyword evidence="12" id="KW-1071">Ligand-gated ion channel</keyword>
<dbReference type="InterPro" id="IPR003032">
    <property type="entry name" value="Ryanodine_rcpt"/>
</dbReference>
<evidence type="ECO:0000256" key="14">
    <source>
        <dbReference type="SAM" id="MobiDB-lite"/>
    </source>
</evidence>
<dbReference type="CDD" id="cd12877">
    <property type="entry name" value="SPRY1_RyR"/>
    <property type="match status" value="1"/>
</dbReference>
<feature type="compositionally biased region" description="Low complexity" evidence="14">
    <location>
        <begin position="4578"/>
        <end position="4591"/>
    </location>
</feature>
<dbReference type="GO" id="GO:0034704">
    <property type="term" value="C:calcium channel complex"/>
    <property type="evidence" value="ECO:0007669"/>
    <property type="project" value="TreeGrafter"/>
</dbReference>
<proteinExistence type="predicted"/>
<keyword evidence="8" id="KW-0703">Sarcoplasmic reticulum</keyword>
<feature type="region of interest" description="Disordered" evidence="14">
    <location>
        <begin position="3813"/>
        <end position="3833"/>
    </location>
</feature>
<dbReference type="InterPro" id="IPR035761">
    <property type="entry name" value="SPRY1_RyR"/>
</dbReference>
<keyword evidence="9 15" id="KW-1133">Transmembrane helix</keyword>
<keyword evidence="18" id="KW-0675">Receptor</keyword>
<dbReference type="InterPro" id="IPR035764">
    <property type="entry name" value="SPRY2_RyR"/>
</dbReference>
<dbReference type="Pfam" id="PF06459">
    <property type="entry name" value="RR_TM4-6"/>
    <property type="match status" value="1"/>
</dbReference>
<dbReference type="SUPFAM" id="SSF49899">
    <property type="entry name" value="Concanavalin A-like lectins/glucanases"/>
    <property type="match status" value="2"/>
</dbReference>
<evidence type="ECO:0000313" key="18">
    <source>
        <dbReference type="EMBL" id="BFG03943.1"/>
    </source>
</evidence>
<keyword evidence="4" id="KW-0107">Calcium channel</keyword>
<feature type="region of interest" description="Disordered" evidence="14">
    <location>
        <begin position="3703"/>
        <end position="3725"/>
    </location>
</feature>
<evidence type="ECO:0000256" key="1">
    <source>
        <dbReference type="ARBA" id="ARBA00004326"/>
    </source>
</evidence>
<evidence type="ECO:0000256" key="10">
    <source>
        <dbReference type="ARBA" id="ARBA00023065"/>
    </source>
</evidence>
<gene>
    <name evidence="18" type="ORF">DMAD_03051</name>
</gene>
<feature type="region of interest" description="Disordered" evidence="14">
    <location>
        <begin position="2290"/>
        <end position="2311"/>
    </location>
</feature>
<evidence type="ECO:0000256" key="9">
    <source>
        <dbReference type="ARBA" id="ARBA00022989"/>
    </source>
</evidence>
<dbReference type="PRINTS" id="PR00795">
    <property type="entry name" value="RYANODINER"/>
</dbReference>
<dbReference type="Gene3D" id="1.25.10.30">
    <property type="entry name" value="IP3 receptor type 1 binding core, RIH domain"/>
    <property type="match status" value="1"/>
</dbReference>
<feature type="compositionally biased region" description="Basic residues" evidence="14">
    <location>
        <begin position="3604"/>
        <end position="3613"/>
    </location>
</feature>
<dbReference type="InterPro" id="IPR009460">
    <property type="entry name" value="Ryanrecept_TM4-6"/>
</dbReference>
<dbReference type="InterPro" id="IPR036300">
    <property type="entry name" value="MIR_dom_sf"/>
</dbReference>
<dbReference type="FunFam" id="2.80.10.50:FF:000021">
    <property type="entry name" value="Ryanodine receptor, isoform F"/>
    <property type="match status" value="1"/>
</dbReference>
<evidence type="ECO:0000256" key="3">
    <source>
        <dbReference type="ARBA" id="ARBA00022568"/>
    </source>
</evidence>
<dbReference type="Gene3D" id="1.10.287.70">
    <property type="match status" value="1"/>
</dbReference>
<dbReference type="SUPFAM" id="SSF47473">
    <property type="entry name" value="EF-hand"/>
    <property type="match status" value="1"/>
</dbReference>
<dbReference type="Pfam" id="PF08709">
    <property type="entry name" value="Ins145_P3_rec"/>
    <property type="match status" value="1"/>
</dbReference>
<feature type="domain" description="B30.2/SPRY" evidence="16">
    <location>
        <begin position="1032"/>
        <end position="1217"/>
    </location>
</feature>
<feature type="transmembrane region" description="Helical" evidence="15">
    <location>
        <begin position="4479"/>
        <end position="4499"/>
    </location>
</feature>
<feature type="domain" description="MIR" evidence="17">
    <location>
        <begin position="94"/>
        <end position="148"/>
    </location>
</feature>
<dbReference type="InterPro" id="IPR015925">
    <property type="entry name" value="Ryanodine_IP3_receptor"/>
</dbReference>
<dbReference type="Gene3D" id="2.80.10.50">
    <property type="match status" value="2"/>
</dbReference>
<feature type="compositionally biased region" description="Basic and acidic residues" evidence="14">
    <location>
        <begin position="3815"/>
        <end position="3830"/>
    </location>
</feature>
<dbReference type="FunFam" id="2.60.120.920:FF:000028">
    <property type="entry name" value="Ryanodine receptor, isoform E"/>
    <property type="match status" value="1"/>
</dbReference>
<dbReference type="GO" id="GO:0006874">
    <property type="term" value="P:intracellular calcium ion homeostasis"/>
    <property type="evidence" value="ECO:0007669"/>
    <property type="project" value="InterPro"/>
</dbReference>
<feature type="region of interest" description="Disordered" evidence="14">
    <location>
        <begin position="1415"/>
        <end position="1459"/>
    </location>
</feature>
<dbReference type="SMART" id="SM00472">
    <property type="entry name" value="MIR"/>
    <property type="match status" value="4"/>
</dbReference>
<dbReference type="Pfam" id="PF00520">
    <property type="entry name" value="Ion_trans"/>
    <property type="match status" value="1"/>
</dbReference>
<keyword evidence="13" id="KW-0407">Ion channel</keyword>
<feature type="compositionally biased region" description="Acidic residues" evidence="14">
    <location>
        <begin position="3871"/>
        <end position="3890"/>
    </location>
</feature>
<evidence type="ECO:0000256" key="6">
    <source>
        <dbReference type="ARBA" id="ARBA00022737"/>
    </source>
</evidence>
<dbReference type="Pfam" id="PF01365">
    <property type="entry name" value="RYDR_ITPR"/>
    <property type="match status" value="2"/>
</dbReference>
<evidence type="ECO:0000256" key="7">
    <source>
        <dbReference type="ARBA" id="ARBA00022837"/>
    </source>
</evidence>
<dbReference type="GO" id="GO:0042383">
    <property type="term" value="C:sarcolemma"/>
    <property type="evidence" value="ECO:0007669"/>
    <property type="project" value="TreeGrafter"/>
</dbReference>
<evidence type="ECO:0000256" key="12">
    <source>
        <dbReference type="ARBA" id="ARBA00023286"/>
    </source>
</evidence>
<dbReference type="InterPro" id="IPR005821">
    <property type="entry name" value="Ion_trans_dom"/>
</dbReference>
<keyword evidence="7" id="KW-0106">Calcium</keyword>
<feature type="transmembrane region" description="Helical" evidence="15">
    <location>
        <begin position="4943"/>
        <end position="4965"/>
    </location>
</feature>
<keyword evidence="11 15" id="KW-0472">Membrane</keyword>
<dbReference type="InterPro" id="IPR014821">
    <property type="entry name" value="Ins145_P3_rcpt"/>
</dbReference>
<dbReference type="GO" id="GO:0005219">
    <property type="term" value="F:ryanodine-sensitive calcium-release channel activity"/>
    <property type="evidence" value="ECO:0007669"/>
    <property type="project" value="InterPro"/>
</dbReference>